<dbReference type="PANTHER" id="PTHR13090">
    <property type="entry name" value="ARGININE-HYDROXYLASE NDUFAF5, MITOCHONDRIAL"/>
    <property type="match status" value="1"/>
</dbReference>
<name>A0A841GL51_9GAMM</name>
<dbReference type="RefSeq" id="WP_188026629.1">
    <property type="nucleotide sequence ID" value="NZ_JACHGR010000005.1"/>
</dbReference>
<dbReference type="Proteomes" id="UP000585721">
    <property type="component" value="Unassembled WGS sequence"/>
</dbReference>
<evidence type="ECO:0000313" key="11">
    <source>
        <dbReference type="Proteomes" id="UP000585721"/>
    </source>
</evidence>
<evidence type="ECO:0000256" key="1">
    <source>
        <dbReference type="ARBA" id="ARBA00000852"/>
    </source>
</evidence>
<evidence type="ECO:0000256" key="2">
    <source>
        <dbReference type="ARBA" id="ARBA00004746"/>
    </source>
</evidence>
<evidence type="ECO:0000256" key="8">
    <source>
        <dbReference type="HAMAP-Rule" id="MF_00835"/>
    </source>
</evidence>
<comment type="function">
    <text evidence="8">Converts the free carboxyl group of a malonyl-thioester to its methyl ester by transfer of a methyl group from S-adenosyl-L-methionine (SAM). It allows to synthesize pimeloyl-ACP via the fatty acid synthetic pathway.</text>
</comment>
<dbReference type="CDD" id="cd02440">
    <property type="entry name" value="AdoMet_MTases"/>
    <property type="match status" value="1"/>
</dbReference>
<dbReference type="PANTHER" id="PTHR13090:SF1">
    <property type="entry name" value="ARGININE-HYDROXYLASE NDUFAF5, MITOCHONDRIAL"/>
    <property type="match status" value="1"/>
</dbReference>
<dbReference type="InterPro" id="IPR050602">
    <property type="entry name" value="Malonyl-ACP_OMT"/>
</dbReference>
<dbReference type="GO" id="GO:0032259">
    <property type="term" value="P:methylation"/>
    <property type="evidence" value="ECO:0007669"/>
    <property type="project" value="UniProtKB-KW"/>
</dbReference>
<gene>
    <name evidence="8" type="primary">bioC</name>
    <name evidence="10" type="ORF">HNR75_001809</name>
</gene>
<evidence type="ECO:0000259" key="9">
    <source>
        <dbReference type="Pfam" id="PF08241"/>
    </source>
</evidence>
<comment type="caution">
    <text evidence="10">The sequence shown here is derived from an EMBL/GenBank/DDBJ whole genome shotgun (WGS) entry which is preliminary data.</text>
</comment>
<dbReference type="EC" id="2.1.1.197" evidence="3 8"/>
<comment type="catalytic activity">
    <reaction evidence="1 8">
        <text>malonyl-[ACP] + S-adenosyl-L-methionine = malonyl-[ACP] methyl ester + S-adenosyl-L-homocysteine</text>
        <dbReference type="Rhea" id="RHEA:17105"/>
        <dbReference type="Rhea" id="RHEA-COMP:9623"/>
        <dbReference type="Rhea" id="RHEA-COMP:9954"/>
        <dbReference type="ChEBI" id="CHEBI:57856"/>
        <dbReference type="ChEBI" id="CHEBI:59789"/>
        <dbReference type="ChEBI" id="CHEBI:78449"/>
        <dbReference type="ChEBI" id="CHEBI:78845"/>
        <dbReference type="EC" id="2.1.1.197"/>
    </reaction>
</comment>
<dbReference type="GO" id="GO:0102130">
    <property type="term" value="F:malonyl-CoA methyltransferase activity"/>
    <property type="evidence" value="ECO:0007669"/>
    <property type="project" value="UniProtKB-EC"/>
</dbReference>
<keyword evidence="7 8" id="KW-0093">Biotin biosynthesis</keyword>
<comment type="pathway">
    <text evidence="2 8">Cofactor biosynthesis; biotin biosynthesis.</text>
</comment>
<keyword evidence="4 8" id="KW-0489">Methyltransferase</keyword>
<dbReference type="NCBIfam" id="TIGR02072">
    <property type="entry name" value="BioC"/>
    <property type="match status" value="1"/>
</dbReference>
<sequence>MHEPVDKQALASRFGKAAQSYDQYALLQKEVGRNLLSLIPDEKYGHGLDLGCGSGFFLPDLQQWCSYLLALDISTGMLKQAALREKAQGYVCGDAEALPLSSESQDLVFTSLALQWCHDPVQAFREIKRVLTSQGYALFATLSEGSLFELREAWTAVDEHEHINQFMAVPELRSVLQSAGLQCKTWQIRRHVMHYADVSAILQSLKRIGASQVNGERCQGLLTRQKLFRLQQAYERYRLPTGLLPVTYNVCYGVLHR</sequence>
<dbReference type="AlphaFoldDB" id="A0A841GL51"/>
<protein>
    <recommendedName>
        <fullName evidence="3 8">Malonyl-[acyl-carrier protein] O-methyltransferase</fullName>
        <shortName evidence="8">Malonyl-ACP O-methyltransferase</shortName>
        <ecNumber evidence="3 8">2.1.1.197</ecNumber>
    </recommendedName>
    <alternativeName>
        <fullName evidence="8">Biotin synthesis protein BioC</fullName>
    </alternativeName>
</protein>
<evidence type="ECO:0000256" key="4">
    <source>
        <dbReference type="ARBA" id="ARBA00022603"/>
    </source>
</evidence>
<dbReference type="InterPro" id="IPR011814">
    <property type="entry name" value="BioC"/>
</dbReference>
<evidence type="ECO:0000256" key="3">
    <source>
        <dbReference type="ARBA" id="ARBA00012327"/>
    </source>
</evidence>
<evidence type="ECO:0000313" key="10">
    <source>
        <dbReference type="EMBL" id="MBB6055891.1"/>
    </source>
</evidence>
<dbReference type="GO" id="GO:0008757">
    <property type="term" value="F:S-adenosylmethionine-dependent methyltransferase activity"/>
    <property type="evidence" value="ECO:0007669"/>
    <property type="project" value="InterPro"/>
</dbReference>
<dbReference type="Pfam" id="PF08241">
    <property type="entry name" value="Methyltransf_11"/>
    <property type="match status" value="1"/>
</dbReference>
<dbReference type="SUPFAM" id="SSF53335">
    <property type="entry name" value="S-adenosyl-L-methionine-dependent methyltransferases"/>
    <property type="match status" value="1"/>
</dbReference>
<dbReference type="Gene3D" id="3.40.50.150">
    <property type="entry name" value="Vaccinia Virus protein VP39"/>
    <property type="match status" value="1"/>
</dbReference>
<dbReference type="InterPro" id="IPR029063">
    <property type="entry name" value="SAM-dependent_MTases_sf"/>
</dbReference>
<dbReference type="GO" id="GO:0010340">
    <property type="term" value="F:carboxyl-O-methyltransferase activity"/>
    <property type="evidence" value="ECO:0007669"/>
    <property type="project" value="UniProtKB-UniRule"/>
</dbReference>
<proteinExistence type="inferred from homology"/>
<organism evidence="10 11">
    <name type="scientific">Tolumonas osonensis</name>
    <dbReference type="NCBI Taxonomy" id="675874"/>
    <lineage>
        <taxon>Bacteria</taxon>
        <taxon>Pseudomonadati</taxon>
        <taxon>Pseudomonadota</taxon>
        <taxon>Gammaproteobacteria</taxon>
        <taxon>Aeromonadales</taxon>
        <taxon>Aeromonadaceae</taxon>
        <taxon>Tolumonas</taxon>
    </lineage>
</organism>
<evidence type="ECO:0000256" key="6">
    <source>
        <dbReference type="ARBA" id="ARBA00022691"/>
    </source>
</evidence>
<keyword evidence="5 8" id="KW-0808">Transferase</keyword>
<evidence type="ECO:0000256" key="5">
    <source>
        <dbReference type="ARBA" id="ARBA00022679"/>
    </source>
</evidence>
<comment type="similarity">
    <text evidence="8">Belongs to the methyltransferase superfamily.</text>
</comment>
<accession>A0A841GL51</accession>
<dbReference type="GO" id="GO:0009102">
    <property type="term" value="P:biotin biosynthetic process"/>
    <property type="evidence" value="ECO:0007669"/>
    <property type="project" value="UniProtKB-UniRule"/>
</dbReference>
<evidence type="ECO:0000256" key="7">
    <source>
        <dbReference type="ARBA" id="ARBA00022756"/>
    </source>
</evidence>
<keyword evidence="11" id="KW-1185">Reference proteome</keyword>
<keyword evidence="6 8" id="KW-0949">S-adenosyl-L-methionine</keyword>
<feature type="domain" description="Methyltransferase type 11" evidence="9">
    <location>
        <begin position="48"/>
        <end position="139"/>
    </location>
</feature>
<dbReference type="InterPro" id="IPR013216">
    <property type="entry name" value="Methyltransf_11"/>
</dbReference>
<dbReference type="UniPathway" id="UPA00078"/>
<dbReference type="EMBL" id="JACHGR010000005">
    <property type="protein sequence ID" value="MBB6055891.1"/>
    <property type="molecule type" value="Genomic_DNA"/>
</dbReference>
<reference evidence="10 11" key="1">
    <citation type="submission" date="2020-08" db="EMBL/GenBank/DDBJ databases">
        <title>Genomic Encyclopedia of Type Strains, Phase IV (KMG-IV): sequencing the most valuable type-strain genomes for metagenomic binning, comparative biology and taxonomic classification.</title>
        <authorList>
            <person name="Goeker M."/>
        </authorList>
    </citation>
    <scope>NUCLEOTIDE SEQUENCE [LARGE SCALE GENOMIC DNA]</scope>
    <source>
        <strain evidence="10 11">DSM 22975</strain>
    </source>
</reference>
<dbReference type="HAMAP" id="MF_00835">
    <property type="entry name" value="BioC"/>
    <property type="match status" value="1"/>
</dbReference>